<comment type="pathway">
    <text evidence="1">Secondary metabolite biosynthesis.</text>
</comment>
<evidence type="ECO:0000256" key="1">
    <source>
        <dbReference type="ARBA" id="ARBA00005179"/>
    </source>
</evidence>
<dbReference type="AlphaFoldDB" id="A0A9P7S2Q0"/>
<dbReference type="InterPro" id="IPR051654">
    <property type="entry name" value="Meroterpenoid_MTases"/>
</dbReference>
<keyword evidence="3" id="KW-0949">S-adenosyl-L-methionine</keyword>
<evidence type="ECO:0000256" key="2">
    <source>
        <dbReference type="ARBA" id="ARBA00022679"/>
    </source>
</evidence>
<dbReference type="PANTHER" id="PTHR35897:SF1">
    <property type="entry name" value="METHYLTRANSFERASE AUSD"/>
    <property type="match status" value="1"/>
</dbReference>
<dbReference type="GeneID" id="66076688"/>
<keyword evidence="6" id="KW-1185">Reference proteome</keyword>
<evidence type="ECO:0000256" key="4">
    <source>
        <dbReference type="ARBA" id="ARBA00038314"/>
    </source>
</evidence>
<sequence length="279" mass="31225">MASVLNLDESFDTISKEDLDFIKTQTGILNDQELKTHVISVAEKAYKVFPFGCITRFLFLNGRMSHHFGYKRALELCSAQPGAILMDIGCCMGTDVRKLAADGVPFQNIIATDLRAEYWDLGHELFKSSPTSFPVPFVSADVLGPSLISDVESLLAETTTPASEANTLDYHRNISVIHLSCLFHLFDEETQPRLIERLVALLSSRPGSMIFGQEVGLERTGKLPFQIRERDVYCHSPESWKALWEGLFPGKVEVEAVLESTSLPEEGLGLWLNWCVIRK</sequence>
<dbReference type="Gene3D" id="3.40.50.150">
    <property type="entry name" value="Vaccinia Virus protein VP39"/>
    <property type="match status" value="1"/>
</dbReference>
<dbReference type="GO" id="GO:0016740">
    <property type="term" value="F:transferase activity"/>
    <property type="evidence" value="ECO:0007669"/>
    <property type="project" value="UniProtKB-KW"/>
</dbReference>
<dbReference type="RefSeq" id="XP_043010452.1">
    <property type="nucleotide sequence ID" value="XM_043152366.1"/>
</dbReference>
<dbReference type="SUPFAM" id="SSF53335">
    <property type="entry name" value="S-adenosyl-L-methionine-dependent methyltransferases"/>
    <property type="match status" value="1"/>
</dbReference>
<dbReference type="KEGG" id="more:E1B28_007612"/>
<evidence type="ECO:0000313" key="5">
    <source>
        <dbReference type="EMBL" id="KAG7093982.1"/>
    </source>
</evidence>
<name>A0A9P7S2Q0_9AGAR</name>
<reference evidence="5" key="1">
    <citation type="journal article" date="2021" name="Genome Biol. Evol.">
        <title>The assembled and annotated genome of the fairy-ring fungus Marasmius oreades.</title>
        <authorList>
            <person name="Hiltunen M."/>
            <person name="Ament-Velasquez S.L."/>
            <person name="Johannesson H."/>
        </authorList>
    </citation>
    <scope>NUCLEOTIDE SEQUENCE</scope>
    <source>
        <strain evidence="5">03SP1</strain>
    </source>
</reference>
<evidence type="ECO:0000313" key="6">
    <source>
        <dbReference type="Proteomes" id="UP001049176"/>
    </source>
</evidence>
<evidence type="ECO:0008006" key="7">
    <source>
        <dbReference type="Google" id="ProtNLM"/>
    </source>
</evidence>
<organism evidence="5 6">
    <name type="scientific">Marasmius oreades</name>
    <name type="common">fairy-ring Marasmius</name>
    <dbReference type="NCBI Taxonomy" id="181124"/>
    <lineage>
        <taxon>Eukaryota</taxon>
        <taxon>Fungi</taxon>
        <taxon>Dikarya</taxon>
        <taxon>Basidiomycota</taxon>
        <taxon>Agaricomycotina</taxon>
        <taxon>Agaricomycetes</taxon>
        <taxon>Agaricomycetidae</taxon>
        <taxon>Agaricales</taxon>
        <taxon>Marasmiineae</taxon>
        <taxon>Marasmiaceae</taxon>
        <taxon>Marasmius</taxon>
    </lineage>
</organism>
<dbReference type="PANTHER" id="PTHR35897">
    <property type="entry name" value="METHYLTRANSFERASE AUSD"/>
    <property type="match status" value="1"/>
</dbReference>
<comment type="similarity">
    <text evidence="4">Belongs to the class I-like SAM-binding methyltransferase superfamily.</text>
</comment>
<keyword evidence="2" id="KW-0808">Transferase</keyword>
<dbReference type="EMBL" id="CM032184">
    <property type="protein sequence ID" value="KAG7093982.1"/>
    <property type="molecule type" value="Genomic_DNA"/>
</dbReference>
<evidence type="ECO:0000256" key="3">
    <source>
        <dbReference type="ARBA" id="ARBA00022691"/>
    </source>
</evidence>
<gene>
    <name evidence="5" type="ORF">E1B28_007612</name>
</gene>
<dbReference type="OrthoDB" id="2094832at2759"/>
<dbReference type="InterPro" id="IPR029063">
    <property type="entry name" value="SAM-dependent_MTases_sf"/>
</dbReference>
<dbReference type="Proteomes" id="UP001049176">
    <property type="component" value="Chromosome 4"/>
</dbReference>
<protein>
    <recommendedName>
        <fullName evidence="7">Methyltransferase domain-containing protein</fullName>
    </recommendedName>
</protein>
<proteinExistence type="inferred from homology"/>
<comment type="caution">
    <text evidence="5">The sequence shown here is derived from an EMBL/GenBank/DDBJ whole genome shotgun (WGS) entry which is preliminary data.</text>
</comment>
<accession>A0A9P7S2Q0</accession>